<keyword evidence="7 11" id="KW-0676">Redox-active center</keyword>
<dbReference type="InterPro" id="IPR036188">
    <property type="entry name" value="FAD/NAD-bd_sf"/>
</dbReference>
<dbReference type="Gene3D" id="3.30.390.30">
    <property type="match status" value="1"/>
</dbReference>
<evidence type="ECO:0000313" key="15">
    <source>
        <dbReference type="Proteomes" id="UP000199614"/>
    </source>
</evidence>
<proteinExistence type="inferred from homology"/>
<feature type="domain" description="FAD/NAD(P)-binding" evidence="13">
    <location>
        <begin position="6"/>
        <end position="325"/>
    </location>
</feature>
<dbReference type="EMBL" id="FOUY01000002">
    <property type="protein sequence ID" value="SFM74131.1"/>
    <property type="molecule type" value="Genomic_DNA"/>
</dbReference>
<feature type="domain" description="Pyridine nucleotide-disulphide oxidoreductase dimerisation" evidence="12">
    <location>
        <begin position="349"/>
        <end position="458"/>
    </location>
</feature>
<dbReference type="STRING" id="260086.SAMN05216207_1002212"/>
<protein>
    <submittedName>
        <fullName evidence="14">Mycothione reductase</fullName>
    </submittedName>
</protein>
<evidence type="ECO:0000256" key="8">
    <source>
        <dbReference type="PIRSR" id="PIRSR000350-2"/>
    </source>
</evidence>
<dbReference type="InterPro" id="IPR023753">
    <property type="entry name" value="FAD/NAD-binding_dom"/>
</dbReference>
<dbReference type="GO" id="GO:0003955">
    <property type="term" value="F:NAD(P)H dehydrogenase (quinone) activity"/>
    <property type="evidence" value="ECO:0007669"/>
    <property type="project" value="TreeGrafter"/>
</dbReference>
<evidence type="ECO:0000259" key="13">
    <source>
        <dbReference type="Pfam" id="PF07992"/>
    </source>
</evidence>
<dbReference type="NCBIfam" id="NF005884">
    <property type="entry name" value="PRK07846.1"/>
    <property type="match status" value="1"/>
</dbReference>
<dbReference type="PRINTS" id="PR00411">
    <property type="entry name" value="PNDRDTASEI"/>
</dbReference>
<dbReference type="InterPro" id="IPR016156">
    <property type="entry name" value="FAD/NAD-linked_Rdtase_dimer_sf"/>
</dbReference>
<name>A0A1I4TBX4_PSUAM</name>
<feature type="disulfide bond" description="Redox-active" evidence="10">
    <location>
        <begin position="40"/>
        <end position="45"/>
    </location>
</feature>
<dbReference type="InterPro" id="IPR017817">
    <property type="entry name" value="Mycothione_reductase"/>
</dbReference>
<comment type="cofactor">
    <cofactor evidence="9">
        <name>FAD</name>
        <dbReference type="ChEBI" id="CHEBI:57692"/>
    </cofactor>
    <text evidence="9">Binds 1 FAD per subunit.</text>
</comment>
<reference evidence="14 15" key="1">
    <citation type="submission" date="2016-10" db="EMBL/GenBank/DDBJ databases">
        <authorList>
            <person name="de Groot N.N."/>
        </authorList>
    </citation>
    <scope>NUCLEOTIDE SEQUENCE [LARGE SCALE GENOMIC DNA]</scope>
    <source>
        <strain evidence="14 15">CGMCC 4.1877</strain>
    </source>
</reference>
<comment type="similarity">
    <text evidence="1 11">Belongs to the class-I pyridine nucleotide-disulfide oxidoreductase family.</text>
</comment>
<keyword evidence="9" id="KW-0520">NAD</keyword>
<dbReference type="NCBIfam" id="TIGR03452">
    <property type="entry name" value="mycothione_red"/>
    <property type="match status" value="1"/>
</dbReference>
<dbReference type="SUPFAM" id="SSF51905">
    <property type="entry name" value="FAD/NAD(P)-binding domain"/>
    <property type="match status" value="1"/>
</dbReference>
<accession>A0A1I4TBX4</accession>
<keyword evidence="15" id="KW-1185">Reference proteome</keyword>
<dbReference type="PANTHER" id="PTHR43014:SF4">
    <property type="entry name" value="PYRIDINE NUCLEOTIDE-DISULFIDE OXIDOREDUCTASE RCLA-RELATED"/>
    <property type="match status" value="1"/>
</dbReference>
<dbReference type="Pfam" id="PF07992">
    <property type="entry name" value="Pyr_redox_2"/>
    <property type="match status" value="1"/>
</dbReference>
<feature type="binding site" evidence="9">
    <location>
        <begin position="181"/>
        <end position="188"/>
    </location>
    <ligand>
        <name>NAD(+)</name>
        <dbReference type="ChEBI" id="CHEBI:57540"/>
    </ligand>
</feature>
<gene>
    <name evidence="14" type="ORF">SAMN05216207_1002212</name>
</gene>
<evidence type="ECO:0000259" key="12">
    <source>
        <dbReference type="Pfam" id="PF02852"/>
    </source>
</evidence>
<evidence type="ECO:0000256" key="9">
    <source>
        <dbReference type="PIRSR" id="PIRSR000350-3"/>
    </source>
</evidence>
<dbReference type="GO" id="GO:0016668">
    <property type="term" value="F:oxidoreductase activity, acting on a sulfur group of donors, NAD(P) as acceptor"/>
    <property type="evidence" value="ECO:0007669"/>
    <property type="project" value="InterPro"/>
</dbReference>
<feature type="binding site" evidence="9">
    <location>
        <position position="313"/>
    </location>
    <ligand>
        <name>FAD</name>
        <dbReference type="ChEBI" id="CHEBI:57692"/>
    </ligand>
</feature>
<dbReference type="GO" id="GO:0050660">
    <property type="term" value="F:flavin adenine dinucleotide binding"/>
    <property type="evidence" value="ECO:0007669"/>
    <property type="project" value="TreeGrafter"/>
</dbReference>
<organism evidence="14 15">
    <name type="scientific">Pseudonocardia ammonioxydans</name>
    <dbReference type="NCBI Taxonomy" id="260086"/>
    <lineage>
        <taxon>Bacteria</taxon>
        <taxon>Bacillati</taxon>
        <taxon>Actinomycetota</taxon>
        <taxon>Actinomycetes</taxon>
        <taxon>Pseudonocardiales</taxon>
        <taxon>Pseudonocardiaceae</taxon>
        <taxon>Pseudonocardia</taxon>
    </lineage>
</organism>
<dbReference type="Proteomes" id="UP000199614">
    <property type="component" value="Unassembled WGS sequence"/>
</dbReference>
<evidence type="ECO:0000313" key="14">
    <source>
        <dbReference type="EMBL" id="SFM74131.1"/>
    </source>
</evidence>
<keyword evidence="3 9" id="KW-0274">FAD</keyword>
<evidence type="ECO:0000256" key="3">
    <source>
        <dbReference type="ARBA" id="ARBA00022827"/>
    </source>
</evidence>
<dbReference type="PANTHER" id="PTHR43014">
    <property type="entry name" value="MERCURIC REDUCTASE"/>
    <property type="match status" value="1"/>
</dbReference>
<dbReference type="SUPFAM" id="SSF55424">
    <property type="entry name" value="FAD/NAD-linked reductases, dimerisation (C-terminal) domain"/>
    <property type="match status" value="1"/>
</dbReference>
<dbReference type="PIRSF" id="PIRSF000350">
    <property type="entry name" value="Mercury_reductase_MerA"/>
    <property type="match status" value="1"/>
</dbReference>
<sequence>MVAHHDLVVIGTGSGNTFLDERFAGLDVALVEHGVFGGTCLNVGCIPTKMYVYAADVAEIVRHAHTYGVDASVDKIRWTDVRDRVFGRIDPISAGGREYRVDRSPNVTVYFGHARFTGERALAVERTDGSGTDTISGDRVVVAAGSRPSVPPAVAASGVPFETSDTVMRIDSLPRRMAILGGGYIASEFAHVFSALGVEVTMIVRGERLLRHLDGTIADRFTKVATARWDCRLGRQVAEVSGDGTGGPGEVRLTLDDGSEVVADTLLVATGRVPNGDRMDLDRAGITVHADGRVAVDEYQRSVSADGVWALGDVSSPHQLKHVANHEAKIVGHNLARPDDLRATSHEHVPAAVFTDPQIAAVGLTEAQAREAGFDITVKVQDYGDVAYGWAMEDRTGLCKLIAEKGTGRLLGAHLLGPQASTLVQQLVQAMVFGQTVGEIATGQYWIHPALPEVIENALLGLEV</sequence>
<dbReference type="PROSITE" id="PS00076">
    <property type="entry name" value="PYRIDINE_REDOX_1"/>
    <property type="match status" value="1"/>
</dbReference>
<evidence type="ECO:0000256" key="6">
    <source>
        <dbReference type="ARBA" id="ARBA00023157"/>
    </source>
</evidence>
<dbReference type="InterPro" id="IPR001100">
    <property type="entry name" value="Pyr_nuc-diS_OxRdtase"/>
</dbReference>
<dbReference type="Pfam" id="PF02852">
    <property type="entry name" value="Pyr_redox_dim"/>
    <property type="match status" value="1"/>
</dbReference>
<feature type="active site" description="Proton acceptor" evidence="8">
    <location>
        <position position="448"/>
    </location>
</feature>
<dbReference type="InterPro" id="IPR012999">
    <property type="entry name" value="Pyr_OxRdtase_I_AS"/>
</dbReference>
<evidence type="ECO:0000256" key="4">
    <source>
        <dbReference type="ARBA" id="ARBA00022857"/>
    </source>
</evidence>
<evidence type="ECO:0000256" key="7">
    <source>
        <dbReference type="ARBA" id="ARBA00023284"/>
    </source>
</evidence>
<evidence type="ECO:0000256" key="5">
    <source>
        <dbReference type="ARBA" id="ARBA00023002"/>
    </source>
</evidence>
<evidence type="ECO:0000256" key="10">
    <source>
        <dbReference type="PIRSR" id="PIRSR000350-4"/>
    </source>
</evidence>
<evidence type="ECO:0000256" key="2">
    <source>
        <dbReference type="ARBA" id="ARBA00022630"/>
    </source>
</evidence>
<keyword evidence="9" id="KW-0547">Nucleotide-binding</keyword>
<dbReference type="PRINTS" id="PR00368">
    <property type="entry name" value="FADPNR"/>
</dbReference>
<dbReference type="Gene3D" id="3.50.50.60">
    <property type="entry name" value="FAD/NAD(P)-binding domain"/>
    <property type="match status" value="2"/>
</dbReference>
<evidence type="ECO:0000256" key="11">
    <source>
        <dbReference type="RuleBase" id="RU003691"/>
    </source>
</evidence>
<keyword evidence="5 11" id="KW-0560">Oxidoreductase</keyword>
<feature type="binding site" evidence="9">
    <location>
        <position position="49"/>
    </location>
    <ligand>
        <name>FAD</name>
        <dbReference type="ChEBI" id="CHEBI:57692"/>
    </ligand>
</feature>
<dbReference type="InterPro" id="IPR004099">
    <property type="entry name" value="Pyr_nucl-diS_OxRdtase_dimer"/>
</dbReference>
<feature type="binding site" evidence="9">
    <location>
        <position position="271"/>
    </location>
    <ligand>
        <name>NAD(+)</name>
        <dbReference type="ChEBI" id="CHEBI:57540"/>
    </ligand>
</feature>
<dbReference type="AlphaFoldDB" id="A0A1I4TBX4"/>
<keyword evidence="2 11" id="KW-0285">Flavoprotein</keyword>
<evidence type="ECO:0000256" key="1">
    <source>
        <dbReference type="ARBA" id="ARBA00007532"/>
    </source>
</evidence>
<keyword evidence="4" id="KW-0521">NADP</keyword>
<keyword evidence="6" id="KW-1015">Disulfide bond</keyword>